<reference evidence="4 5" key="1">
    <citation type="journal article" date="2020" name="ISME J.">
        <title>Uncovering the hidden diversity of litter-decomposition mechanisms in mushroom-forming fungi.</title>
        <authorList>
            <person name="Floudas D."/>
            <person name="Bentzer J."/>
            <person name="Ahren D."/>
            <person name="Johansson T."/>
            <person name="Persson P."/>
            <person name="Tunlid A."/>
        </authorList>
    </citation>
    <scope>NUCLEOTIDE SEQUENCE [LARGE SCALE GENOMIC DNA]</scope>
    <source>
        <strain evidence="4 5">CBS 146.42</strain>
    </source>
</reference>
<dbReference type="Pfam" id="PF21678">
    <property type="entry name" value="Csf1_N"/>
    <property type="match status" value="1"/>
</dbReference>
<feature type="region of interest" description="Disordered" evidence="1">
    <location>
        <begin position="149"/>
        <end position="174"/>
    </location>
</feature>
<keyword evidence="2" id="KW-0472">Membrane</keyword>
<feature type="region of interest" description="Disordered" evidence="1">
    <location>
        <begin position="1239"/>
        <end position="1272"/>
    </location>
</feature>
<gene>
    <name evidence="4" type="ORF">D9756_005347</name>
</gene>
<dbReference type="PANTHER" id="PTHR32085:SF3">
    <property type="entry name" value="PROTEIN CSF1"/>
    <property type="match status" value="1"/>
</dbReference>
<dbReference type="EMBL" id="JAACJO010000008">
    <property type="protein sequence ID" value="KAF5354718.1"/>
    <property type="molecule type" value="Genomic_DNA"/>
</dbReference>
<proteinExistence type="predicted"/>
<accession>A0A8H5FZU7</accession>
<dbReference type="InterPro" id="IPR029636">
    <property type="entry name" value="Csf1"/>
</dbReference>
<sequence length="3285" mass="369314">MLDQLLLISCICIVVALILYFFYWNRILGFVLGLVFRLLYWNQEGSSSWVEIGSIHFSLLTGRILLKDVHYHSSNQTIKIVKGQIQWRYWLRRPMTGDELYVKGDEHQRSQLPSCRIQITLQGFEWFLYNRTAAYESILAQMEESLGRNISRSTDRNRSSQRLNRFESTPREQAKRALRVPATIQQVFTWFKQQMPVLDPKELLPLGIQVSKGVITCGNLSTPSLLVAEFSVCQGSFGITQARSKYDLYKQVLALNFRGAVIQLAENEHFVDPMSTLGELLHDRVDQYRSASSYLSYRSFQRIWRQLTLFPLTLKYGRNRQRQRNFKASTIRSQSKHGKSAGNETSIGADFSTLEYAIERKVLETPLLELTYLVDVVGDVPPIEEQSHPESYEFGNGDISPDWVLEFVIHGGFLRYGPWADRQRTEIQKAFFPPTYQAAERTRRLEPGDKRIWTALQIFVELRNETTLHIPFREASKDWQWDGLSEVPKRSRRREPASISVTVADRSSINYLIPVVAGRSGYETVFEVHLDDISVTSSLNDIRLISAESCRVHGDLPSPLKWNDERTWTFDIIFRQPVLYLLRDHVNMFTDLGKDWASGPPSDWKRWVPTVYSVNLNLHRYEMNLYANDQNIIDKPLVREDNALVTLRGERLDTSVTIPSNKFRPESTNVQFVVKVPNVSVDFSLPRWNTRAAYIPKEGCNLAKVGLVVLKASYLYHSEPRADAVDHLTLNFEATELIYLCVGWSIRYWMVLRDNYLGSFTNFSTLYEYIDKRRRNVPVGDPVNLKYREGKNNMFQCTMSMLVNGGALVLPAGAVGTLGTGPCTILSISELQLHLRLHDFFFEMSYNSPAIRGHIDYNFPLRLSYERTKQGQRIMLIDGKSDIDYILVSGLHSLSGVDIVANRLFGPMPRTSTYLCIWEITSGHVKFDMSLTDAQILAHVGRSFGLGFTDLANAPAAEYMSPVDPDITFYKVNVKSVETVLRVNSAALQILCNSGIKVDSNDVGGVNYSKSTGLRMPHLGVKVLLNASTERNAWLEAADIATDLYVDIYAAPKGFKEHIERQRAFVNEQDRLTDRVTRLLSRMEGGRRLHRNGVYLPQPQFPNPRKSPSIRVVQPQPRKPFSPLHLRHASGTGNASDSDAEELVSEADRDARLARTRTSTPIYIVDEEQQMSSGDESDDADLTDGGSTDSEWTDLEGHEPSRDGPLLMYYAHLTKQYASTRRNDYGFWEIPSFTLTKDRGRGSTSGFAESDTTDAQRTARDPLPVTPDSGRGSTTIRLRFKRALEIKLTPLLVPVSVQLQQAVCSINLGPELEVEALIAECTSSIVSLTKDELRVESRRILEATCPTINIQILQNLSMTEEGHPRIAPHIKDSFVPSRLDAAMEISCSIQNLTFNGVFSKSELRIQSFVHAISLQLNPLSKNIPSPSPNDSDMIFDCRISGLDVDLRPNQAHLGWMDLTTVVGHRGPEMVTAVAINVNHELSQSLKTLRLIERYNEAVIQTVAYQTIHLSESLTIIDPLSTIQPSYLVQEGIPHALRTDSTFRFLFHLRNCLSHLRTEDRNQILMSQGNVDSVNPDTFASALHSRFVHLDQDLDTAYDLMLLEQLLRIRRQKPTTSAPKKVPAFAIDLQNTCLRIPAPTSPSPNEFLLTGVQIHTRSYPLDLIQHTLNYPASMSQTSLREKRPHPVKRISVQVVVEGVRFTVYSHLMDFVQHLLRVRRIYMSQLTLVPAKHRPMDERLAPPLISRSSSVYVDASLLLRSVKLQAGAANLIFEIGVHGLQTVSLLSLPTGQGDESLNTTLLFDKFYLQARSPFDKMKSGADQGVLAAITFTTGKINVVMRQEQNLRRNAKVVYSFGGLHLSVPRSAIKLYRFVEEWRADFLPGMEQAIKAALSELRIPSKKVKSPAPSIRSLSKQPLLQINGQIIEIGVSLQVMHGTWLSWQANHVVAYVQSSPDTFNPSNIAFGLQIASSSIEVLSKDNAIGAVSDSRVKLAFPALSLGGSYGGRSVQTLIIIDFLDLKVKPSHWDTLLAVQQKFGQDFNDFVTLMEETRLKSSSKPSRNSKSKSRLKFGGYLKMRGFRIGFEGFSSTMFLECQDIGGGLRSDNSLVWDIGLTDLALSLAPRAAGPMQESFNRGHRSVFVIIDVKVVAGKPKRYPYVQTLELVITKAHAVMHPSSIGEIGDFVDHLQADILERKEQRAQELAAFKQKTQSIMKTFEVKTRDTQLEEAPWFSKYLISIAIRDLGIAFPITLEQDIQLPRYRAKDAAISAFLFSVSSITFGINRGETGEAAIKDLSFQFISHFRQSEPSHYNGASHKSRNRLVYPEMTAQLRSVLRADSRQLWINASVSGFILDLDSTVTGYVFSLIDVYRQGKERLDQLSSSVVRSPSSEPKEADISTLEKHYHAIPTSNVFASLKFLSGKVRMYSSAATRLYHIKTQPVHVAELSDEQILEIGAEVFNLPVVSVWAEYRATPALRKRGGSQDQEPPTLMFKSTVHSSHNTLRPTLLPFLTELINHIEGRMRRISNSRMIQSPILSQSSSIASIDKEEALNAVTSMRMSFSLRIDRSKLEFTCLPDVNVAAALRWESGGFIINVSPGARQVTFTGTVGGLSIGLKHGFLSEDCLQLDARNLTFSVCFSKLESIPRHVTNSISLILDTEFHGRVKFSRLQDILCFKAVWLDLFPLFNKQPSPDAKTPLKPTPTPSFTSLPPNKDSFSTVLLLRVREINLEVDLGQSISKITLQLNQAVLRTNLMESSSEVAIFVGELLIIADGNLSGRARVCNCLFQTLRRTSSRSSEETDGRMLELRLTSGPLIATLESDRQRLLHYHAEPLEVEVYDDWKSIPVIADQENPLQLSFTVTSPEIVAAVTIGTIPKLMSYANKFQANLETQRDGASRESAAFRGSRSLRPDNPLSAVAEAMLHTAKTKFKEADSHLSFVVNQGMSLQLDHLRLAVFPRSMEDPEMAQFVARDVRAHLVRLVATDSTPGQRDLDLSFASMNISKYTHHQTLNVPLPGEDECRVWLEGFVRGSSEATIVGLPSMKMHMYSEERVDDVAKNLLYDFDSIFVRQGLKDVDDIFITLNVSLYSWLTSLRKNMTREMDQVRATAEWRTSLNSNVGSPVIAEKRKQDLGGSASMDSPTKSASLPPVGMTSPSLSPAQLRSATTIAPKIPTQGPTDQPSMVLRPTTPIPFPMPDSPPSGVPNVPKHKSIKYVPRERSIERLTMRQLGEATPDVMHPFFMKKAGFNLEDSLPQYVNEFATIPLEEIMDVLLKLYSRQLKVEKHSGD</sequence>
<evidence type="ECO:0000256" key="2">
    <source>
        <dbReference type="SAM" id="Phobius"/>
    </source>
</evidence>
<feature type="region of interest" description="Disordered" evidence="1">
    <location>
        <begin position="1090"/>
        <end position="1204"/>
    </location>
</feature>
<dbReference type="OrthoDB" id="10051416at2759"/>
<keyword evidence="5" id="KW-1185">Reference proteome</keyword>
<evidence type="ECO:0000256" key="1">
    <source>
        <dbReference type="SAM" id="MobiDB-lite"/>
    </source>
</evidence>
<dbReference type="GO" id="GO:0006113">
    <property type="term" value="P:fermentation"/>
    <property type="evidence" value="ECO:0007669"/>
    <property type="project" value="InterPro"/>
</dbReference>
<feature type="compositionally biased region" description="Acidic residues" evidence="1">
    <location>
        <begin position="1165"/>
        <end position="1182"/>
    </location>
</feature>
<keyword evidence="2" id="KW-0812">Transmembrane</keyword>
<dbReference type="PANTHER" id="PTHR32085">
    <property type="entry name" value="PROTEIN CSF1"/>
    <property type="match status" value="1"/>
</dbReference>
<protein>
    <recommendedName>
        <fullName evidence="3">Csf1 N-terminal domain-containing protein</fullName>
    </recommendedName>
</protein>
<feature type="compositionally biased region" description="Basic and acidic residues" evidence="1">
    <location>
        <begin position="153"/>
        <end position="174"/>
    </location>
</feature>
<organism evidence="4 5">
    <name type="scientific">Leucocoprinus leucothites</name>
    <dbReference type="NCBI Taxonomy" id="201217"/>
    <lineage>
        <taxon>Eukaryota</taxon>
        <taxon>Fungi</taxon>
        <taxon>Dikarya</taxon>
        <taxon>Basidiomycota</taxon>
        <taxon>Agaricomycotina</taxon>
        <taxon>Agaricomycetes</taxon>
        <taxon>Agaricomycetidae</taxon>
        <taxon>Agaricales</taxon>
        <taxon>Agaricineae</taxon>
        <taxon>Agaricaceae</taxon>
        <taxon>Leucocoprinus</taxon>
    </lineage>
</organism>
<evidence type="ECO:0000313" key="4">
    <source>
        <dbReference type="EMBL" id="KAF5354718.1"/>
    </source>
</evidence>
<name>A0A8H5FZU7_9AGAR</name>
<evidence type="ECO:0000313" key="5">
    <source>
        <dbReference type="Proteomes" id="UP000559027"/>
    </source>
</evidence>
<evidence type="ECO:0000259" key="3">
    <source>
        <dbReference type="Pfam" id="PF21678"/>
    </source>
</evidence>
<dbReference type="GO" id="GO:0016020">
    <property type="term" value="C:membrane"/>
    <property type="evidence" value="ECO:0007669"/>
    <property type="project" value="InterPro"/>
</dbReference>
<feature type="region of interest" description="Disordered" evidence="1">
    <location>
        <begin position="325"/>
        <end position="344"/>
    </location>
</feature>
<dbReference type="InterPro" id="IPR048636">
    <property type="entry name" value="Csf1_N"/>
</dbReference>
<comment type="caution">
    <text evidence="4">The sequence shown here is derived from an EMBL/GenBank/DDBJ whole genome shotgun (WGS) entry which is preliminary data.</text>
</comment>
<feature type="domain" description="Csf1 N-terminal" evidence="3">
    <location>
        <begin position="18"/>
        <end position="776"/>
    </location>
</feature>
<feature type="transmembrane region" description="Helical" evidence="2">
    <location>
        <begin position="5"/>
        <end position="24"/>
    </location>
</feature>
<feature type="region of interest" description="Disordered" evidence="1">
    <location>
        <begin position="3128"/>
        <end position="3155"/>
    </location>
</feature>
<keyword evidence="2" id="KW-1133">Transmembrane helix</keyword>
<dbReference type="Proteomes" id="UP000559027">
    <property type="component" value="Unassembled WGS sequence"/>
</dbReference>